<evidence type="ECO:0000313" key="2">
    <source>
        <dbReference type="EMBL" id="KAI3433753.1"/>
    </source>
</evidence>
<reference evidence="2" key="1">
    <citation type="journal article" date="2019" name="Plant J.">
        <title>Chlorella vulgaris genome assembly and annotation reveals the molecular basis for metabolic acclimation to high light conditions.</title>
        <authorList>
            <person name="Cecchin M."/>
            <person name="Marcolungo L."/>
            <person name="Rossato M."/>
            <person name="Girolomoni L."/>
            <person name="Cosentino E."/>
            <person name="Cuine S."/>
            <person name="Li-Beisson Y."/>
            <person name="Delledonne M."/>
            <person name="Ballottari M."/>
        </authorList>
    </citation>
    <scope>NUCLEOTIDE SEQUENCE</scope>
    <source>
        <strain evidence="2">211/11P</strain>
    </source>
</reference>
<proteinExistence type="predicted"/>
<dbReference type="OrthoDB" id="10676226at2759"/>
<organism evidence="2 3">
    <name type="scientific">Chlorella vulgaris</name>
    <name type="common">Green alga</name>
    <dbReference type="NCBI Taxonomy" id="3077"/>
    <lineage>
        <taxon>Eukaryota</taxon>
        <taxon>Viridiplantae</taxon>
        <taxon>Chlorophyta</taxon>
        <taxon>core chlorophytes</taxon>
        <taxon>Trebouxiophyceae</taxon>
        <taxon>Chlorellales</taxon>
        <taxon>Chlorellaceae</taxon>
        <taxon>Chlorella clade</taxon>
        <taxon>Chlorella</taxon>
    </lineage>
</organism>
<feature type="region of interest" description="Disordered" evidence="1">
    <location>
        <begin position="97"/>
        <end position="129"/>
    </location>
</feature>
<comment type="caution">
    <text evidence="2">The sequence shown here is derived from an EMBL/GenBank/DDBJ whole genome shotgun (WGS) entry which is preliminary data.</text>
</comment>
<name>A0A9D4TSU6_CHLVU</name>
<feature type="compositionally biased region" description="Pro residues" evidence="1">
    <location>
        <begin position="113"/>
        <end position="125"/>
    </location>
</feature>
<reference evidence="2" key="2">
    <citation type="submission" date="2020-11" db="EMBL/GenBank/DDBJ databases">
        <authorList>
            <person name="Cecchin M."/>
            <person name="Marcolungo L."/>
            <person name="Rossato M."/>
            <person name="Girolomoni L."/>
            <person name="Cosentino E."/>
            <person name="Cuine S."/>
            <person name="Li-Beisson Y."/>
            <person name="Delledonne M."/>
            <person name="Ballottari M."/>
        </authorList>
    </citation>
    <scope>NUCLEOTIDE SEQUENCE</scope>
    <source>
        <strain evidence="2">211/11P</strain>
        <tissue evidence="2">Whole cell</tissue>
    </source>
</reference>
<accession>A0A9D4TSU6</accession>
<evidence type="ECO:0000313" key="3">
    <source>
        <dbReference type="Proteomes" id="UP001055712"/>
    </source>
</evidence>
<gene>
    <name evidence="2" type="ORF">D9Q98_003560</name>
</gene>
<feature type="compositionally biased region" description="Low complexity" evidence="1">
    <location>
        <begin position="385"/>
        <end position="400"/>
    </location>
</feature>
<sequence length="400" mass="39959">MVLDAERDRCLAQAAQQCAVAVFTFLSASHAVHDSFQRASAMTPQDLAPQLAPTTAAAGEQQQLGTPVKEAHNSLSFPAMAADSNLWSPVALFQQPVGSTRSTGRGGGGGGPHSPPKPSAPPPPLFDAVPLGAQLHAVPSGGGWLAKTGSNVHSEYQRHAAGLVHWTSEVSANMAAMGGGIGTHTGSAAAPAAPAAGSPISSPRAAALMAVCRDETGAATLARLTSNLSSHHSACPPLALGPTPALAAAAAAAAAAAPAAAAPRLAHQRSDLAELAQLAEDEECEAAAAATVPGAAPADSAAWAAVEAVGGGVHQAMAAQRASASGSREHQQEGGSDPQAQHSGAGSRAKRDSEGEESNEDQQRQAASKRRRVGSNSPLGERIADVVAVAAPTAAERMPH</sequence>
<evidence type="ECO:0000256" key="1">
    <source>
        <dbReference type="SAM" id="MobiDB-lite"/>
    </source>
</evidence>
<feature type="region of interest" description="Disordered" evidence="1">
    <location>
        <begin position="317"/>
        <end position="400"/>
    </location>
</feature>
<dbReference type="Proteomes" id="UP001055712">
    <property type="component" value="Unassembled WGS sequence"/>
</dbReference>
<protein>
    <submittedName>
        <fullName evidence="2">Uncharacterized protein</fullName>
    </submittedName>
</protein>
<keyword evidence="3" id="KW-1185">Reference proteome</keyword>
<dbReference type="AlphaFoldDB" id="A0A9D4TSU6"/>
<dbReference type="EMBL" id="SIDB01000004">
    <property type="protein sequence ID" value="KAI3433753.1"/>
    <property type="molecule type" value="Genomic_DNA"/>
</dbReference>